<keyword evidence="9" id="KW-1185">Reference proteome</keyword>
<reference evidence="8 9" key="1">
    <citation type="submission" date="2007-03" db="EMBL/GenBank/DDBJ databases">
        <title>Complete sequence of Desulfotomaculum reducens MI-1.</title>
        <authorList>
            <consortium name="US DOE Joint Genome Institute"/>
            <person name="Copeland A."/>
            <person name="Lucas S."/>
            <person name="Lapidus A."/>
            <person name="Barry K."/>
            <person name="Detter J.C."/>
            <person name="Glavina del Rio T."/>
            <person name="Hammon N."/>
            <person name="Israni S."/>
            <person name="Dalin E."/>
            <person name="Tice H."/>
            <person name="Pitluck S."/>
            <person name="Sims D."/>
            <person name="Brettin T."/>
            <person name="Bruce D."/>
            <person name="Han C."/>
            <person name="Tapia R."/>
            <person name="Schmutz J."/>
            <person name="Larimer F."/>
            <person name="Land M."/>
            <person name="Hauser L."/>
            <person name="Kyrpides N."/>
            <person name="Kim E."/>
            <person name="Tebo B.M."/>
            <person name="Richardson P."/>
        </authorList>
    </citation>
    <scope>NUCLEOTIDE SEQUENCE [LARGE SCALE GENOMIC DNA]</scope>
    <source>
        <strain evidence="8 9">MI-1</strain>
    </source>
</reference>
<dbReference type="eggNOG" id="COG2271">
    <property type="taxonomic scope" value="Bacteria"/>
</dbReference>
<dbReference type="Gene3D" id="1.20.1250.20">
    <property type="entry name" value="MFS general substrate transporter like domains"/>
    <property type="match status" value="1"/>
</dbReference>
<evidence type="ECO:0000256" key="3">
    <source>
        <dbReference type="ARBA" id="ARBA00022692"/>
    </source>
</evidence>
<dbReference type="Pfam" id="PF07690">
    <property type="entry name" value="MFS_1"/>
    <property type="match status" value="1"/>
</dbReference>
<dbReference type="PROSITE" id="PS50850">
    <property type="entry name" value="MFS"/>
    <property type="match status" value="1"/>
</dbReference>
<dbReference type="SUPFAM" id="SSF103473">
    <property type="entry name" value="MFS general substrate transporter"/>
    <property type="match status" value="1"/>
</dbReference>
<gene>
    <name evidence="8" type="ordered locus">Dred_1793</name>
</gene>
<keyword evidence="4 6" id="KW-1133">Transmembrane helix</keyword>
<evidence type="ECO:0000313" key="9">
    <source>
        <dbReference type="Proteomes" id="UP000001556"/>
    </source>
</evidence>
<dbReference type="Proteomes" id="UP000001556">
    <property type="component" value="Chromosome"/>
</dbReference>
<dbReference type="InterPro" id="IPR011701">
    <property type="entry name" value="MFS"/>
</dbReference>
<evidence type="ECO:0000256" key="5">
    <source>
        <dbReference type="ARBA" id="ARBA00023136"/>
    </source>
</evidence>
<keyword evidence="3 6" id="KW-0812">Transmembrane</keyword>
<keyword evidence="2" id="KW-0813">Transport</keyword>
<feature type="transmembrane region" description="Helical" evidence="6">
    <location>
        <begin position="76"/>
        <end position="97"/>
    </location>
</feature>
<evidence type="ECO:0000256" key="1">
    <source>
        <dbReference type="ARBA" id="ARBA00004651"/>
    </source>
</evidence>
<evidence type="ECO:0000259" key="7">
    <source>
        <dbReference type="PROSITE" id="PS50850"/>
    </source>
</evidence>
<dbReference type="AlphaFoldDB" id="A4J5G5"/>
<name>A4J5G5_DESRM</name>
<dbReference type="PANTHER" id="PTHR11360">
    <property type="entry name" value="MONOCARBOXYLATE TRANSPORTER"/>
    <property type="match status" value="1"/>
</dbReference>
<dbReference type="InterPro" id="IPR050327">
    <property type="entry name" value="Proton-linked_MCT"/>
</dbReference>
<dbReference type="HOGENOM" id="CLU_1465991_0_0_9"/>
<feature type="transmembrane region" description="Helical" evidence="6">
    <location>
        <begin position="109"/>
        <end position="127"/>
    </location>
</feature>
<proteinExistence type="predicted"/>
<keyword evidence="5 6" id="KW-0472">Membrane</keyword>
<sequence length="184" mass="19804">MFLSPYLGKWLAKKNTRLIHTICVVGLATSYASFALAQNITHFYISAIFMGAFSCGAVALPVSIVITNWFAKKRGLAISIALAGSGFGGAIISPTMADIIQNYGWRTSYLVFAAAMLIICLPMMFLIKKSPETMGLKAYGADEVAETAQKTAVPKFELNMTLGEVKKTMVSSGSIYLACFAFAL</sequence>
<protein>
    <recommendedName>
        <fullName evidence="7">Major facilitator superfamily (MFS) profile domain-containing protein</fullName>
    </recommendedName>
</protein>
<organism evidence="8 9">
    <name type="scientific">Desulforamulus reducens (strain ATCC BAA-1160 / DSM 100696 / MI-1)</name>
    <name type="common">Desulfotomaculum reducens</name>
    <dbReference type="NCBI Taxonomy" id="349161"/>
    <lineage>
        <taxon>Bacteria</taxon>
        <taxon>Bacillati</taxon>
        <taxon>Bacillota</taxon>
        <taxon>Clostridia</taxon>
        <taxon>Eubacteriales</taxon>
        <taxon>Peptococcaceae</taxon>
        <taxon>Desulforamulus</taxon>
    </lineage>
</organism>
<evidence type="ECO:0000313" key="8">
    <source>
        <dbReference type="EMBL" id="ABO50318.1"/>
    </source>
</evidence>
<dbReference type="InterPro" id="IPR036259">
    <property type="entry name" value="MFS_trans_sf"/>
</dbReference>
<dbReference type="GO" id="GO:0022857">
    <property type="term" value="F:transmembrane transporter activity"/>
    <property type="evidence" value="ECO:0007669"/>
    <property type="project" value="InterPro"/>
</dbReference>
<feature type="domain" description="Major facilitator superfamily (MFS) profile" evidence="7">
    <location>
        <begin position="1"/>
        <end position="184"/>
    </location>
</feature>
<dbReference type="InterPro" id="IPR020846">
    <property type="entry name" value="MFS_dom"/>
</dbReference>
<dbReference type="STRING" id="349161.Dred_1793"/>
<feature type="transmembrane region" description="Helical" evidence="6">
    <location>
        <begin position="47"/>
        <end position="69"/>
    </location>
</feature>
<evidence type="ECO:0000256" key="2">
    <source>
        <dbReference type="ARBA" id="ARBA00022448"/>
    </source>
</evidence>
<evidence type="ECO:0000256" key="6">
    <source>
        <dbReference type="SAM" id="Phobius"/>
    </source>
</evidence>
<evidence type="ECO:0000256" key="4">
    <source>
        <dbReference type="ARBA" id="ARBA00022989"/>
    </source>
</evidence>
<dbReference type="KEGG" id="drm:Dred_1793"/>
<dbReference type="EMBL" id="CP000612">
    <property type="protein sequence ID" value="ABO50318.1"/>
    <property type="molecule type" value="Genomic_DNA"/>
</dbReference>
<accession>A4J5G5</accession>
<dbReference type="GO" id="GO:0005886">
    <property type="term" value="C:plasma membrane"/>
    <property type="evidence" value="ECO:0007669"/>
    <property type="project" value="UniProtKB-SubCell"/>
</dbReference>
<comment type="subcellular location">
    <subcellularLocation>
        <location evidence="1">Cell membrane</location>
        <topology evidence="1">Multi-pass membrane protein</topology>
    </subcellularLocation>
</comment>